<feature type="domain" description="SCP2" evidence="1">
    <location>
        <begin position="46"/>
        <end position="136"/>
    </location>
</feature>
<dbReference type="Pfam" id="PF02036">
    <property type="entry name" value="SCP2"/>
    <property type="match status" value="1"/>
</dbReference>
<dbReference type="InterPro" id="IPR036527">
    <property type="entry name" value="SCP2_sterol-bd_dom_sf"/>
</dbReference>
<accession>A0ABQ3L2H9</accession>
<keyword evidence="3" id="KW-1185">Reference proteome</keyword>
<dbReference type="InterPro" id="IPR003033">
    <property type="entry name" value="SCP2_sterol-bd_dom"/>
</dbReference>
<dbReference type="SUPFAM" id="SSF55718">
    <property type="entry name" value="SCP-like"/>
    <property type="match status" value="1"/>
</dbReference>
<reference evidence="3" key="1">
    <citation type="journal article" date="2019" name="Int. J. Syst. Evol. Microbiol.">
        <title>The Global Catalogue of Microorganisms (GCM) 10K type strain sequencing project: providing services to taxonomists for standard genome sequencing and annotation.</title>
        <authorList>
            <consortium name="The Broad Institute Genomics Platform"/>
            <consortium name="The Broad Institute Genome Sequencing Center for Infectious Disease"/>
            <person name="Wu L."/>
            <person name="Ma J."/>
        </authorList>
    </citation>
    <scope>NUCLEOTIDE SEQUENCE [LARGE SCALE GENOMIC DNA]</scope>
    <source>
        <strain evidence="3">CGMCC 1.7003</strain>
    </source>
</reference>
<organism evidence="2 3">
    <name type="scientific">Alishewanella longhuensis</name>
    <dbReference type="NCBI Taxonomy" id="1091037"/>
    <lineage>
        <taxon>Bacteria</taxon>
        <taxon>Pseudomonadati</taxon>
        <taxon>Pseudomonadota</taxon>
        <taxon>Gammaproteobacteria</taxon>
        <taxon>Alteromonadales</taxon>
        <taxon>Alteromonadaceae</taxon>
        <taxon>Alishewanella</taxon>
    </lineage>
</organism>
<evidence type="ECO:0000259" key="1">
    <source>
        <dbReference type="Pfam" id="PF02036"/>
    </source>
</evidence>
<evidence type="ECO:0000313" key="3">
    <source>
        <dbReference type="Proteomes" id="UP000659697"/>
    </source>
</evidence>
<dbReference type="Proteomes" id="UP000659697">
    <property type="component" value="Unassembled WGS sequence"/>
</dbReference>
<proteinExistence type="predicted"/>
<comment type="caution">
    <text evidence="2">The sequence shown here is derived from an EMBL/GenBank/DDBJ whole genome shotgun (WGS) entry which is preliminary data.</text>
</comment>
<evidence type="ECO:0000313" key="2">
    <source>
        <dbReference type="EMBL" id="GHG77703.1"/>
    </source>
</evidence>
<dbReference type="RefSeq" id="WP_189434210.1">
    <property type="nucleotide sequence ID" value="NZ_BNAO01000012.1"/>
</dbReference>
<protein>
    <submittedName>
        <fullName evidence="2">SCP2 domain-containing protein</fullName>
    </submittedName>
</protein>
<dbReference type="EMBL" id="BNAO01000012">
    <property type="protein sequence ID" value="GHG77703.1"/>
    <property type="molecule type" value="Genomic_DNA"/>
</dbReference>
<gene>
    <name evidence="2" type="primary">yhbT</name>
    <name evidence="2" type="ORF">GCM10010919_33520</name>
</gene>
<name>A0ABQ3L2H9_9ALTE</name>
<sequence>MFDIKRVNHKVVAALPPMLRTAICCAPKGLQSGMLQLVLNRFFQPELSSGELNFMQHKTVVISVVDIALEFGICLDGNKLQVQLMPAQQDLLLKAELADFIAMISNTTDPDTLFFRRRLQMLGDTELGLYCKNLLDSIGPERLPLPLTRGLQWLALQQKTAELSDTKPSVEQR</sequence>